<keyword evidence="2" id="KW-1133">Transmembrane helix</keyword>
<feature type="transmembrane region" description="Helical" evidence="2">
    <location>
        <begin position="58"/>
        <end position="76"/>
    </location>
</feature>
<evidence type="ECO:0000259" key="3">
    <source>
        <dbReference type="SMART" id="SM00460"/>
    </source>
</evidence>
<feature type="compositionally biased region" description="Polar residues" evidence="1">
    <location>
        <begin position="532"/>
        <end position="543"/>
    </location>
</feature>
<dbReference type="InterPro" id="IPR052901">
    <property type="entry name" value="Bact_TGase-like"/>
</dbReference>
<feature type="region of interest" description="Disordered" evidence="1">
    <location>
        <begin position="531"/>
        <end position="586"/>
    </location>
</feature>
<feature type="transmembrane region" description="Helical" evidence="2">
    <location>
        <begin position="111"/>
        <end position="135"/>
    </location>
</feature>
<comment type="caution">
    <text evidence="4">The sequence shown here is derived from an EMBL/GenBank/DDBJ whole genome shotgun (WGS) entry which is preliminary data.</text>
</comment>
<keyword evidence="2" id="KW-0812">Transmembrane</keyword>
<reference evidence="4 5" key="1">
    <citation type="submission" date="2023-07" db="EMBL/GenBank/DDBJ databases">
        <title>Description of novel actinomycetes strains, isolated from tidal flat sediment.</title>
        <authorList>
            <person name="Lu C."/>
        </authorList>
    </citation>
    <scope>NUCLEOTIDE SEQUENCE [LARGE SCALE GENOMIC DNA]</scope>
    <source>
        <strain evidence="4 5">SYSU T00b441</strain>
    </source>
</reference>
<dbReference type="PANTHER" id="PTHR42736:SF1">
    <property type="entry name" value="PROTEIN-GLUTAMINE GAMMA-GLUTAMYLTRANSFERASE"/>
    <property type="match status" value="1"/>
</dbReference>
<gene>
    <name evidence="4" type="ORF">Q6348_01035</name>
</gene>
<dbReference type="Gene3D" id="3.10.620.30">
    <property type="match status" value="1"/>
</dbReference>
<dbReference type="InterPro" id="IPR002931">
    <property type="entry name" value="Transglutaminase-like"/>
</dbReference>
<feature type="transmembrane region" description="Helical" evidence="2">
    <location>
        <begin position="197"/>
        <end position="217"/>
    </location>
</feature>
<accession>A0ABT9DA02</accession>
<dbReference type="Proteomes" id="UP001232536">
    <property type="component" value="Unassembled WGS sequence"/>
</dbReference>
<feature type="transmembrane region" description="Helical" evidence="2">
    <location>
        <begin position="7"/>
        <end position="27"/>
    </location>
</feature>
<feature type="compositionally biased region" description="Low complexity" evidence="1">
    <location>
        <begin position="544"/>
        <end position="553"/>
    </location>
</feature>
<proteinExistence type="predicted"/>
<dbReference type="PANTHER" id="PTHR42736">
    <property type="entry name" value="PROTEIN-GLUTAMINE GAMMA-GLUTAMYLTRANSFERASE"/>
    <property type="match status" value="1"/>
</dbReference>
<organism evidence="4 5">
    <name type="scientific">Actinotalea lenta</name>
    <dbReference type="NCBI Taxonomy" id="3064654"/>
    <lineage>
        <taxon>Bacteria</taxon>
        <taxon>Bacillati</taxon>
        <taxon>Actinomycetota</taxon>
        <taxon>Actinomycetes</taxon>
        <taxon>Micrococcales</taxon>
        <taxon>Cellulomonadaceae</taxon>
        <taxon>Actinotalea</taxon>
    </lineage>
</organism>
<dbReference type="InterPro" id="IPR038765">
    <property type="entry name" value="Papain-like_cys_pep_sf"/>
</dbReference>
<dbReference type="EMBL" id="JAUQYP010000001">
    <property type="protein sequence ID" value="MDO8105777.1"/>
    <property type="molecule type" value="Genomic_DNA"/>
</dbReference>
<keyword evidence="5" id="KW-1185">Reference proteome</keyword>
<dbReference type="Pfam" id="PF01841">
    <property type="entry name" value="Transglut_core"/>
    <property type="match status" value="1"/>
</dbReference>
<feature type="transmembrane region" description="Helical" evidence="2">
    <location>
        <begin position="33"/>
        <end position="51"/>
    </location>
</feature>
<protein>
    <submittedName>
        <fullName evidence="4">Transglutaminase-like domain-containing protein</fullName>
    </submittedName>
</protein>
<sequence length="749" mass="78955">MRRRPEIDVVVLTVSLALAMLPVIPVFGARALVAPVLAGLICGAGLAVVAAHLRWGTAVTIAAALAAYLLVGPAVVGDATRGPLPSARSTVDLLTAAVTAWKQVLTLEPQLGTAGTVLAAPFLLALVGSLGALSLALRTRRAGALAALVPLAVLVVCVVLSTKVAVFPVAAGVGMVLSLVSWVSWRSGTLAPRRVVSIALVAAVVTALGSVTAPWLAEQRARFVTRDEIVPPFDPADQPSPLSAFRAFVKDWGDTDLLTVRGLPEGATVRLATMDAFDGVVWDVAGAAAAEGSGSFRRVGSEVDPLRRVGQRATVRFEAGALPFVWLPTVGWAKQVTFSGGDGALRSQLRYNDATGTAALVDGVPRGLEWTEDVVVPTVPTEPDLDRATTARVVLPKPQEVPDMVRTRAAQIAGTAGSPGLIARSLEEELSTDGYFSHGLVDRGDTPSLSGHGANRITDLLGTTMVGDGEQYASAMALMAREMGLPSRVVLGFVPDPAVAGDPAITFTGSDIQAWVEVDFAGYGWVSFFPTPDQSRTPRQDTSPQQAAADPAVRQPPPPPQDPVTAPDDDTEQPTTDDNQDRSQPSEVLLVLRRAALLGGVPTLLVLGPPLLLALLKGRRRRRRRRAEDGVRRVIGGWDEVLDRATDLRRDVPDQATRREIAVALAGSFGPAGTRPADGGRRSAGIGGPVATLAARADAVVFSGRSPTEAEVEAYWTQVDNAVGAMRRAVPRRVRWRSWWTWASLRGAR</sequence>
<name>A0ABT9DA02_9CELL</name>
<evidence type="ECO:0000313" key="5">
    <source>
        <dbReference type="Proteomes" id="UP001232536"/>
    </source>
</evidence>
<evidence type="ECO:0000256" key="1">
    <source>
        <dbReference type="SAM" id="MobiDB-lite"/>
    </source>
</evidence>
<keyword evidence="2" id="KW-0472">Membrane</keyword>
<dbReference type="SMART" id="SM00460">
    <property type="entry name" value="TGc"/>
    <property type="match status" value="1"/>
</dbReference>
<dbReference type="RefSeq" id="WP_304599482.1">
    <property type="nucleotide sequence ID" value="NZ_JAUQYO010000003.1"/>
</dbReference>
<feature type="domain" description="Transglutaminase-like" evidence="3">
    <location>
        <begin position="461"/>
        <end position="532"/>
    </location>
</feature>
<dbReference type="SUPFAM" id="SSF54001">
    <property type="entry name" value="Cysteine proteinases"/>
    <property type="match status" value="1"/>
</dbReference>
<evidence type="ECO:0000313" key="4">
    <source>
        <dbReference type="EMBL" id="MDO8105777.1"/>
    </source>
</evidence>
<feature type="transmembrane region" description="Helical" evidence="2">
    <location>
        <begin position="142"/>
        <end position="161"/>
    </location>
</feature>
<feature type="transmembrane region" description="Helical" evidence="2">
    <location>
        <begin position="167"/>
        <end position="185"/>
    </location>
</feature>
<feature type="transmembrane region" description="Helical" evidence="2">
    <location>
        <begin position="595"/>
        <end position="616"/>
    </location>
</feature>
<evidence type="ECO:0000256" key="2">
    <source>
        <dbReference type="SAM" id="Phobius"/>
    </source>
</evidence>